<organism evidence="4">
    <name type="scientific">hydrothermal vent metagenome</name>
    <dbReference type="NCBI Taxonomy" id="652676"/>
    <lineage>
        <taxon>unclassified sequences</taxon>
        <taxon>metagenomes</taxon>
        <taxon>ecological metagenomes</taxon>
    </lineage>
</organism>
<dbReference type="InterPro" id="IPR029760">
    <property type="entry name" value="GPX_CS"/>
</dbReference>
<comment type="similarity">
    <text evidence="1">Belongs to the glutathione peroxidase family.</text>
</comment>
<protein>
    <submittedName>
        <fullName evidence="4">Glutathione peroxidase @ Thioredoxin peroxidase</fullName>
        <ecNumber evidence="4">1.11.1.15</ecNumber>
        <ecNumber evidence="4">1.11.1.9</ecNumber>
    </submittedName>
</protein>
<dbReference type="EMBL" id="UOEW01000223">
    <property type="protein sequence ID" value="VAW39288.1"/>
    <property type="molecule type" value="Genomic_DNA"/>
</dbReference>
<dbReference type="Gene3D" id="3.40.30.10">
    <property type="entry name" value="Glutaredoxin"/>
    <property type="match status" value="1"/>
</dbReference>
<keyword evidence="3 4" id="KW-0560">Oxidoreductase</keyword>
<keyword evidence="2 4" id="KW-0575">Peroxidase</keyword>
<evidence type="ECO:0000256" key="1">
    <source>
        <dbReference type="ARBA" id="ARBA00006926"/>
    </source>
</evidence>
<dbReference type="InterPro" id="IPR000889">
    <property type="entry name" value="Glutathione_peroxidase"/>
</dbReference>
<dbReference type="InterPro" id="IPR029759">
    <property type="entry name" value="GPX_AS"/>
</dbReference>
<sequence length="159" mass="17864">MSEFYDFKATTIAGDTVSMQDYQNNVVLIVNTASKCGLTSQFEGLQKLHEQYADKGLTILGFPCNQFAAQDPASNDEIAAFCIKNYGVDFTMFEKVNVNGKDAHPIFVYLKDELGGTLGKQIKWNFTKFLLGRDGEAIKRFSPKTKPKDIERFIEEALN</sequence>
<dbReference type="CDD" id="cd00340">
    <property type="entry name" value="GSH_Peroxidase"/>
    <property type="match status" value="1"/>
</dbReference>
<dbReference type="Pfam" id="PF00255">
    <property type="entry name" value="GSHPx"/>
    <property type="match status" value="1"/>
</dbReference>
<dbReference type="PANTHER" id="PTHR11592:SF78">
    <property type="entry name" value="GLUTATHIONE PEROXIDASE"/>
    <property type="match status" value="1"/>
</dbReference>
<dbReference type="PROSITE" id="PS00460">
    <property type="entry name" value="GLUTATHIONE_PEROXID_1"/>
    <property type="match status" value="1"/>
</dbReference>
<dbReference type="PRINTS" id="PR01011">
    <property type="entry name" value="GLUTPROXDASE"/>
</dbReference>
<reference evidence="4" key="1">
    <citation type="submission" date="2018-06" db="EMBL/GenBank/DDBJ databases">
        <authorList>
            <person name="Zhirakovskaya E."/>
        </authorList>
    </citation>
    <scope>NUCLEOTIDE SEQUENCE</scope>
</reference>
<proteinExistence type="inferred from homology"/>
<evidence type="ECO:0000313" key="4">
    <source>
        <dbReference type="EMBL" id="VAW39288.1"/>
    </source>
</evidence>
<gene>
    <name evidence="4" type="ORF">MNBD_GAMMA01-1972</name>
</gene>
<dbReference type="SUPFAM" id="SSF52833">
    <property type="entry name" value="Thioredoxin-like"/>
    <property type="match status" value="1"/>
</dbReference>
<dbReference type="GO" id="GO:0034599">
    <property type="term" value="P:cellular response to oxidative stress"/>
    <property type="evidence" value="ECO:0007669"/>
    <property type="project" value="TreeGrafter"/>
</dbReference>
<dbReference type="GO" id="GO:0004602">
    <property type="term" value="F:glutathione peroxidase activity"/>
    <property type="evidence" value="ECO:0007669"/>
    <property type="project" value="UniProtKB-EC"/>
</dbReference>
<dbReference type="FunFam" id="3.40.30.10:FF:000010">
    <property type="entry name" value="Glutathione peroxidase"/>
    <property type="match status" value="1"/>
</dbReference>
<dbReference type="PROSITE" id="PS00763">
    <property type="entry name" value="GLUTATHIONE_PEROXID_2"/>
    <property type="match status" value="1"/>
</dbReference>
<dbReference type="EC" id="1.11.1.15" evidence="4"/>
<evidence type="ECO:0000256" key="2">
    <source>
        <dbReference type="ARBA" id="ARBA00022559"/>
    </source>
</evidence>
<dbReference type="PIRSF" id="PIRSF000303">
    <property type="entry name" value="Glutathion_perox"/>
    <property type="match status" value="1"/>
</dbReference>
<accession>A0A3B0V6S0</accession>
<dbReference type="PROSITE" id="PS51355">
    <property type="entry name" value="GLUTATHIONE_PEROXID_3"/>
    <property type="match status" value="1"/>
</dbReference>
<name>A0A3B0V6S0_9ZZZZ</name>
<evidence type="ECO:0000256" key="3">
    <source>
        <dbReference type="ARBA" id="ARBA00023002"/>
    </source>
</evidence>
<dbReference type="AlphaFoldDB" id="A0A3B0V6S0"/>
<dbReference type="PANTHER" id="PTHR11592">
    <property type="entry name" value="GLUTATHIONE PEROXIDASE"/>
    <property type="match status" value="1"/>
</dbReference>
<dbReference type="SMR" id="A0A3B0V6S0"/>
<dbReference type="EC" id="1.11.1.9" evidence="4"/>
<dbReference type="InterPro" id="IPR036249">
    <property type="entry name" value="Thioredoxin-like_sf"/>
</dbReference>